<geneLocation type="mitochondrion" evidence="2"/>
<accession>A0A1Y0B4U8</accession>
<keyword evidence="2" id="KW-0496">Mitochondrion</keyword>
<protein>
    <submittedName>
        <fullName evidence="2">Uncharacterized protein</fullName>
    </submittedName>
</protein>
<proteinExistence type="predicted"/>
<name>A0A1Y0B4U8_9LAMI</name>
<reference evidence="2" key="1">
    <citation type="submission" date="2017-03" db="EMBL/GenBank/DDBJ databases">
        <title>The mitochondrial genome of the carnivorous plant Utricularia reniformis (Lentibulariaceae): structure, comparative analysis and evolutionary landmarks.</title>
        <authorList>
            <person name="Silva S.R."/>
            <person name="Alvarenga D.O."/>
            <person name="Michael T.P."/>
            <person name="Miranda V.F.O."/>
            <person name="Varani A.M."/>
        </authorList>
    </citation>
    <scope>NUCLEOTIDE SEQUENCE</scope>
</reference>
<sequence length="50" mass="5768">MDEKKLFDILHGSKPLSCQGPATPLDPLERKTTERLDIQLFHNRRPSHSL</sequence>
<feature type="region of interest" description="Disordered" evidence="1">
    <location>
        <begin position="12"/>
        <end position="31"/>
    </location>
</feature>
<gene>
    <name evidence="2" type="ORF">AEK19_MT2269</name>
</gene>
<dbReference type="AlphaFoldDB" id="A0A1Y0B4U8"/>
<dbReference type="EMBL" id="KY774314">
    <property type="protein sequence ID" value="ART32414.1"/>
    <property type="molecule type" value="Genomic_DNA"/>
</dbReference>
<evidence type="ECO:0000256" key="1">
    <source>
        <dbReference type="SAM" id="MobiDB-lite"/>
    </source>
</evidence>
<organism evidence="2">
    <name type="scientific">Utricularia reniformis</name>
    <dbReference type="NCBI Taxonomy" id="192314"/>
    <lineage>
        <taxon>Eukaryota</taxon>
        <taxon>Viridiplantae</taxon>
        <taxon>Streptophyta</taxon>
        <taxon>Embryophyta</taxon>
        <taxon>Tracheophyta</taxon>
        <taxon>Spermatophyta</taxon>
        <taxon>Magnoliopsida</taxon>
        <taxon>eudicotyledons</taxon>
        <taxon>Gunneridae</taxon>
        <taxon>Pentapetalae</taxon>
        <taxon>asterids</taxon>
        <taxon>lamiids</taxon>
        <taxon>Lamiales</taxon>
        <taxon>Lentibulariaceae</taxon>
        <taxon>Utricularia</taxon>
    </lineage>
</organism>
<evidence type="ECO:0000313" key="2">
    <source>
        <dbReference type="EMBL" id="ART32414.1"/>
    </source>
</evidence>